<protein>
    <submittedName>
        <fullName evidence="5 6">Dysferlin-like</fullName>
    </submittedName>
</protein>
<evidence type="ECO:0000313" key="4">
    <source>
        <dbReference type="Proteomes" id="UP000695022"/>
    </source>
</evidence>
<evidence type="ECO:0000256" key="2">
    <source>
        <dbReference type="ARBA" id="ARBA00022837"/>
    </source>
</evidence>
<reference evidence="5 6" key="1">
    <citation type="submission" date="2025-05" db="UniProtKB">
        <authorList>
            <consortium name="RefSeq"/>
        </authorList>
    </citation>
    <scope>IDENTIFICATION</scope>
</reference>
<evidence type="ECO:0000313" key="7">
    <source>
        <dbReference type="RefSeq" id="XP_014671412.1"/>
    </source>
</evidence>
<evidence type="ECO:0000313" key="5">
    <source>
        <dbReference type="RefSeq" id="XP_014671409.1"/>
    </source>
</evidence>
<dbReference type="InterPro" id="IPR035892">
    <property type="entry name" value="C2_domain_sf"/>
</dbReference>
<dbReference type="InterPro" id="IPR000008">
    <property type="entry name" value="C2_dom"/>
</dbReference>
<keyword evidence="2" id="KW-0106">Calcium</keyword>
<dbReference type="SMART" id="SM00239">
    <property type="entry name" value="C2"/>
    <property type="match status" value="1"/>
</dbReference>
<organism evidence="4 5">
    <name type="scientific">Priapulus caudatus</name>
    <name type="common">Priapulid worm</name>
    <dbReference type="NCBI Taxonomy" id="37621"/>
    <lineage>
        <taxon>Eukaryota</taxon>
        <taxon>Metazoa</taxon>
        <taxon>Ecdysozoa</taxon>
        <taxon>Scalidophora</taxon>
        <taxon>Priapulida</taxon>
        <taxon>Priapulimorpha</taxon>
        <taxon>Priapulimorphida</taxon>
        <taxon>Priapulidae</taxon>
        <taxon>Priapulus</taxon>
    </lineage>
</organism>
<evidence type="ECO:0000313" key="6">
    <source>
        <dbReference type="RefSeq" id="XP_014671411.1"/>
    </source>
</evidence>
<evidence type="ECO:0000256" key="1">
    <source>
        <dbReference type="ARBA" id="ARBA00022723"/>
    </source>
</evidence>
<dbReference type="RefSeq" id="XP_014671412.1">
    <property type="nucleotide sequence ID" value="XM_014815926.1"/>
</dbReference>
<dbReference type="Gene3D" id="2.60.40.150">
    <property type="entry name" value="C2 domain"/>
    <property type="match status" value="1"/>
</dbReference>
<evidence type="ECO:0000259" key="3">
    <source>
        <dbReference type="PROSITE" id="PS50004"/>
    </source>
</evidence>
<accession>A0ABM1EGT8</accession>
<dbReference type="RefSeq" id="XP_014671411.1">
    <property type="nucleotide sequence ID" value="XM_014815925.1"/>
</dbReference>
<sequence>MSLEVFVGNAVNVPNIEKVGKSDPYCTVEFLGVKKKTQVQKQNLNPVWNEQLVFTLADKPLSSSDKIDVYVKDWERVGRNR</sequence>
<keyword evidence="1" id="KW-0479">Metal-binding</keyword>
<dbReference type="PANTHER" id="PTHR45911:SF4">
    <property type="entry name" value="MULTIPLE C2 AND TRANSMEMBRANE DOMAIN-CONTAINING PROTEIN"/>
    <property type="match status" value="1"/>
</dbReference>
<dbReference type="Pfam" id="PF00168">
    <property type="entry name" value="C2"/>
    <property type="match status" value="1"/>
</dbReference>
<feature type="domain" description="C2" evidence="3">
    <location>
        <begin position="1"/>
        <end position="81"/>
    </location>
</feature>
<keyword evidence="4" id="KW-1185">Reference proteome</keyword>
<dbReference type="PANTHER" id="PTHR45911">
    <property type="entry name" value="C2 DOMAIN-CONTAINING PROTEIN"/>
    <property type="match status" value="1"/>
</dbReference>
<dbReference type="RefSeq" id="XP_014671409.1">
    <property type="nucleotide sequence ID" value="XM_014815923.1"/>
</dbReference>
<evidence type="ECO:0000313" key="8">
    <source>
        <dbReference type="RefSeq" id="XP_014671413.1"/>
    </source>
</evidence>
<dbReference type="PRINTS" id="PR00360">
    <property type="entry name" value="C2DOMAIN"/>
</dbReference>
<dbReference type="PROSITE" id="PS50004">
    <property type="entry name" value="C2"/>
    <property type="match status" value="1"/>
</dbReference>
<name>A0ABM1EGT8_PRICU</name>
<dbReference type="GeneID" id="106812135"/>
<proteinExistence type="predicted"/>
<gene>
    <name evidence="5 6 7 8" type="primary">LOC106812135</name>
</gene>
<dbReference type="SUPFAM" id="SSF49562">
    <property type="entry name" value="C2 domain (Calcium/lipid-binding domain, CaLB)"/>
    <property type="match status" value="1"/>
</dbReference>
<dbReference type="RefSeq" id="XP_014671413.1">
    <property type="nucleotide sequence ID" value="XM_014815927.1"/>
</dbReference>
<dbReference type="Proteomes" id="UP000695022">
    <property type="component" value="Unplaced"/>
</dbReference>